<reference evidence="1" key="3">
    <citation type="submission" date="2023-05" db="EMBL/GenBank/DDBJ databases">
        <authorList>
            <person name="Smith C.H."/>
        </authorList>
    </citation>
    <scope>NUCLEOTIDE SEQUENCE</scope>
    <source>
        <strain evidence="1">CHS0354</strain>
        <tissue evidence="1">Mantle</tissue>
    </source>
</reference>
<keyword evidence="2" id="KW-1185">Reference proteome</keyword>
<comment type="caution">
    <text evidence="1">The sequence shown here is derived from an EMBL/GenBank/DDBJ whole genome shotgun (WGS) entry which is preliminary data.</text>
</comment>
<sequence length="254" mass="29152">MSRDYKNSPVYHDSSTEIIVSSDTCKHNNDAEMKNKIPKDNVNVDTTKYCIRKDILFVKENCTELAQNKPLYNEGISMLIEPEKHDDTVSQNDLALSSIEFSESVEKVGRKCVRDGVSLTKAIKRFKSSPQKMSRDASTDKYTTIMFLITTSLSNLKYTCNARRFKSGESHLQSTPLDNKNVEAASETFRDLVNNTATEILGPSPRNHKGWIHQNCENIRQLFDEKVYLNNPKVHFKDFHIIYLVHMFLYSVSL</sequence>
<gene>
    <name evidence="1" type="ORF">CHS0354_039253</name>
</gene>
<protein>
    <submittedName>
        <fullName evidence="1">Uncharacterized protein</fullName>
    </submittedName>
</protein>
<dbReference type="EMBL" id="JAEAOA010002299">
    <property type="protein sequence ID" value="KAK3584519.1"/>
    <property type="molecule type" value="Genomic_DNA"/>
</dbReference>
<name>A0AAE0VNL1_9BIVA</name>
<reference evidence="1" key="2">
    <citation type="journal article" date="2021" name="Genome Biol. Evol.">
        <title>Developing a high-quality reference genome for a parasitic bivalve with doubly uniparental inheritance (Bivalvia: Unionida).</title>
        <authorList>
            <person name="Smith C.H."/>
        </authorList>
    </citation>
    <scope>NUCLEOTIDE SEQUENCE</scope>
    <source>
        <strain evidence="1">CHS0354</strain>
        <tissue evidence="1">Mantle</tissue>
    </source>
</reference>
<reference evidence="1" key="1">
    <citation type="journal article" date="2021" name="Genome Biol. Evol.">
        <title>A High-Quality Reference Genome for a Parasitic Bivalve with Doubly Uniparental Inheritance (Bivalvia: Unionida).</title>
        <authorList>
            <person name="Smith C.H."/>
        </authorList>
    </citation>
    <scope>NUCLEOTIDE SEQUENCE</scope>
    <source>
        <strain evidence="1">CHS0354</strain>
    </source>
</reference>
<dbReference type="AlphaFoldDB" id="A0AAE0VNL1"/>
<proteinExistence type="predicted"/>
<evidence type="ECO:0000313" key="2">
    <source>
        <dbReference type="Proteomes" id="UP001195483"/>
    </source>
</evidence>
<evidence type="ECO:0000313" key="1">
    <source>
        <dbReference type="EMBL" id="KAK3584519.1"/>
    </source>
</evidence>
<dbReference type="Proteomes" id="UP001195483">
    <property type="component" value="Unassembled WGS sequence"/>
</dbReference>
<accession>A0AAE0VNL1</accession>
<organism evidence="1 2">
    <name type="scientific">Potamilus streckersoni</name>
    <dbReference type="NCBI Taxonomy" id="2493646"/>
    <lineage>
        <taxon>Eukaryota</taxon>
        <taxon>Metazoa</taxon>
        <taxon>Spiralia</taxon>
        <taxon>Lophotrochozoa</taxon>
        <taxon>Mollusca</taxon>
        <taxon>Bivalvia</taxon>
        <taxon>Autobranchia</taxon>
        <taxon>Heteroconchia</taxon>
        <taxon>Palaeoheterodonta</taxon>
        <taxon>Unionida</taxon>
        <taxon>Unionoidea</taxon>
        <taxon>Unionidae</taxon>
        <taxon>Ambleminae</taxon>
        <taxon>Lampsilini</taxon>
        <taxon>Potamilus</taxon>
    </lineage>
</organism>